<dbReference type="EMBL" id="QXXQ01000021">
    <property type="protein sequence ID" value="RID89880.1"/>
    <property type="molecule type" value="Genomic_DNA"/>
</dbReference>
<keyword evidence="1" id="KW-1133">Transmembrane helix</keyword>
<keyword evidence="1" id="KW-0472">Membrane</keyword>
<protein>
    <submittedName>
        <fullName evidence="2">Uncharacterized protein</fullName>
    </submittedName>
</protein>
<reference evidence="2 3" key="1">
    <citation type="submission" date="2018-09" db="EMBL/GenBank/DDBJ databases">
        <title>Gemmobacter lutimaris sp. nov., a marine bacterium isolated from tidal flat.</title>
        <authorList>
            <person name="Lee D.W."/>
            <person name="Yoo Y."/>
            <person name="Kim J.-J."/>
            <person name="Kim B.S."/>
        </authorList>
    </citation>
    <scope>NUCLEOTIDE SEQUENCE [LARGE SCALE GENOMIC DNA]</scope>
    <source>
        <strain evidence="2 3">YJ-T1-11</strain>
    </source>
</reference>
<dbReference type="Proteomes" id="UP000266649">
    <property type="component" value="Unassembled WGS sequence"/>
</dbReference>
<evidence type="ECO:0000313" key="3">
    <source>
        <dbReference type="Proteomes" id="UP000266649"/>
    </source>
</evidence>
<dbReference type="AlphaFoldDB" id="A0A398BPW1"/>
<accession>A0A398BPW1</accession>
<feature type="transmembrane region" description="Helical" evidence="1">
    <location>
        <begin position="7"/>
        <end position="30"/>
    </location>
</feature>
<comment type="caution">
    <text evidence="2">The sequence shown here is derived from an EMBL/GenBank/DDBJ whole genome shotgun (WGS) entry which is preliminary data.</text>
</comment>
<dbReference type="RefSeq" id="WP_119136663.1">
    <property type="nucleotide sequence ID" value="NZ_QXXQ01000021.1"/>
</dbReference>
<proteinExistence type="predicted"/>
<gene>
    <name evidence="2" type="ORF">D2N39_20620</name>
</gene>
<evidence type="ECO:0000313" key="2">
    <source>
        <dbReference type="EMBL" id="RID89880.1"/>
    </source>
</evidence>
<keyword evidence="3" id="KW-1185">Reference proteome</keyword>
<organism evidence="2 3">
    <name type="scientific">Gemmobacter lutimaris</name>
    <dbReference type="NCBI Taxonomy" id="2306023"/>
    <lineage>
        <taxon>Bacteria</taxon>
        <taxon>Pseudomonadati</taxon>
        <taxon>Pseudomonadota</taxon>
        <taxon>Alphaproteobacteria</taxon>
        <taxon>Rhodobacterales</taxon>
        <taxon>Paracoccaceae</taxon>
        <taxon>Gemmobacter</taxon>
    </lineage>
</organism>
<feature type="transmembrane region" description="Helical" evidence="1">
    <location>
        <begin position="36"/>
        <end position="60"/>
    </location>
</feature>
<sequence>MPDNEEAGMWVSLFMAVPLALVFALTHFFWMGGTALASLLVYAISGNLLFAALAFSVRLWRSRN</sequence>
<evidence type="ECO:0000256" key="1">
    <source>
        <dbReference type="SAM" id="Phobius"/>
    </source>
</evidence>
<name>A0A398BPW1_9RHOB</name>
<keyword evidence="1" id="KW-0812">Transmembrane</keyword>